<keyword evidence="3 9" id="KW-1134">Transmembrane beta strand</keyword>
<protein>
    <submittedName>
        <fullName evidence="15">TonB-dependent receptor</fullName>
    </submittedName>
</protein>
<evidence type="ECO:0000256" key="9">
    <source>
        <dbReference type="PROSITE-ProRule" id="PRU01360"/>
    </source>
</evidence>
<evidence type="ECO:0000259" key="14">
    <source>
        <dbReference type="Pfam" id="PF07715"/>
    </source>
</evidence>
<evidence type="ECO:0000256" key="2">
    <source>
        <dbReference type="ARBA" id="ARBA00022448"/>
    </source>
</evidence>
<dbReference type="InterPro" id="IPR012910">
    <property type="entry name" value="Plug_dom"/>
</dbReference>
<gene>
    <name evidence="15" type="ORF">GRI47_08545</name>
</gene>
<dbReference type="PROSITE" id="PS52016">
    <property type="entry name" value="TONB_DEPENDENT_REC_3"/>
    <property type="match status" value="1"/>
</dbReference>
<evidence type="ECO:0000256" key="12">
    <source>
        <dbReference type="SAM" id="MobiDB-lite"/>
    </source>
</evidence>
<evidence type="ECO:0000256" key="7">
    <source>
        <dbReference type="ARBA" id="ARBA00023136"/>
    </source>
</evidence>
<comment type="subcellular location">
    <subcellularLocation>
        <location evidence="1 9">Cell outer membrane</location>
        <topology evidence="1 9">Multi-pass membrane protein</topology>
    </subcellularLocation>
</comment>
<sequence length="1035" mass="110144">MAHPHRSKHRSRRVPMLCFSLNGVRMGARLRGLNLMNKISILKASAAPLALSFALVGTPALAQVADGPLPPEDQTANADGTEEPSGTIVVTGSRIARPNIEAASPVTIVGAEQVQLTGTTTVENLLNELPQVIPGNTRVSNNAGGENFSTIDLRGLGAGRTLILLDGERLPASTTTGVTDVSQIPTGLIERVEVVTGGASAVYGSDAIAGVINFILKDDFEGAELTAQQGISQDGTGSNYNISGLLGGNFADNRGNMTVYASYTQRDAVSQGRYDYSRVSGAIYLPVEDATGQYGIPYVVDSPSDVQNTTGFTQVPVSGGGSATPPWGWIANSATNPFRNLGTLLPANFGAGRTDTNCDGVAGGAYNTGNLSFNDAGQLTPRNAAGLCNIPLRSIGSSRYNFAPDNYLIIPNDRLTITANGSYEFSEDTRASVYASFTNSNTQVALAPTPATSIVVPANSPLIPADLRVALNSRPNPNAPFIINRRFTETGPRIGDFTTDAKNLRAIIEHDLNDDWSINFVGSFGRVDNTSRNQGNIRASAVTQGLAGCPAGSGPGCVPVNIFGPGTLTPDMLSFVALSTTDTESFEQLRVATNLTGNLFELPGGPVGVAVGAEYRKDTGQTLVDDAKRTGDIIGFNAQNDISGSINVKEIYGEIRVPVLEILSLGAGARYSDYSSVGGLFNWKAEAELTPLPWVKIRGSYNRAARAPNVFELFQNGNQGFPSYTDPCNSSNTNRNDALCVAQGVPAGALAGFNQVNSQVQAFAFGNPNLSEEKAETWTAGLVLTPGTIFGARVTLTADYYNIKLDDRVAGQGAQFFIGQCYTGADPAACNRVVRDTTTGQIDFVNTTVVNADNSFTTSGVDVGIDVSYPAFGGQLYVSDVLTYVDEYSIGDTNFVDTVSPGFGGVIPDWANTATVGWRGDDVTAQVRYVWKRGARQNYPGAFLDGLYPYDLNDPDFASLYDEFPDRINDLHLVNLSVRWQAAENFEFTGIVDNLLDKYPPQTTTGIFEQANSNISFYDRYALGRTFTVQARITF</sequence>
<dbReference type="InterPro" id="IPR000531">
    <property type="entry name" value="Beta-barrel_TonB"/>
</dbReference>
<accession>A0A844Y7B6</accession>
<evidence type="ECO:0000256" key="10">
    <source>
        <dbReference type="PROSITE-ProRule" id="PRU10144"/>
    </source>
</evidence>
<dbReference type="InterPro" id="IPR037066">
    <property type="entry name" value="Plug_dom_sf"/>
</dbReference>
<keyword evidence="6 11" id="KW-0798">TonB box</keyword>
<dbReference type="PANTHER" id="PTHR47234">
    <property type="match status" value="1"/>
</dbReference>
<dbReference type="Proteomes" id="UP000430272">
    <property type="component" value="Unassembled WGS sequence"/>
</dbReference>
<keyword evidence="4 9" id="KW-0812">Transmembrane</keyword>
<evidence type="ECO:0000313" key="16">
    <source>
        <dbReference type="Proteomes" id="UP000430272"/>
    </source>
</evidence>
<evidence type="ECO:0000313" key="15">
    <source>
        <dbReference type="EMBL" id="MXO54055.1"/>
    </source>
</evidence>
<evidence type="ECO:0000256" key="6">
    <source>
        <dbReference type="ARBA" id="ARBA00023077"/>
    </source>
</evidence>
<keyword evidence="2 9" id="KW-0813">Transport</keyword>
<dbReference type="EMBL" id="WTYD01000001">
    <property type="protein sequence ID" value="MXO54055.1"/>
    <property type="molecule type" value="Genomic_DNA"/>
</dbReference>
<feature type="region of interest" description="Disordered" evidence="12">
    <location>
        <begin position="66"/>
        <end position="85"/>
    </location>
</feature>
<dbReference type="Pfam" id="PF07715">
    <property type="entry name" value="Plug"/>
    <property type="match status" value="1"/>
</dbReference>
<comment type="caution">
    <text evidence="15">The sequence shown here is derived from an EMBL/GenBank/DDBJ whole genome shotgun (WGS) entry which is preliminary data.</text>
</comment>
<dbReference type="Pfam" id="PF00593">
    <property type="entry name" value="TonB_dep_Rec_b-barrel"/>
    <property type="match status" value="1"/>
</dbReference>
<evidence type="ECO:0000256" key="5">
    <source>
        <dbReference type="ARBA" id="ARBA00022729"/>
    </source>
</evidence>
<evidence type="ECO:0000256" key="11">
    <source>
        <dbReference type="RuleBase" id="RU003357"/>
    </source>
</evidence>
<proteinExistence type="inferred from homology"/>
<dbReference type="PROSITE" id="PS01156">
    <property type="entry name" value="TONB_DEPENDENT_REC_2"/>
    <property type="match status" value="1"/>
</dbReference>
<evidence type="ECO:0000256" key="3">
    <source>
        <dbReference type="ARBA" id="ARBA00022452"/>
    </source>
</evidence>
<feature type="short sequence motif" description="TonB C-terminal box" evidence="10">
    <location>
        <begin position="1018"/>
        <end position="1035"/>
    </location>
</feature>
<comment type="similarity">
    <text evidence="9 11">Belongs to the TonB-dependent receptor family.</text>
</comment>
<name>A0A844Y7B6_9SPHN</name>
<evidence type="ECO:0000256" key="1">
    <source>
        <dbReference type="ARBA" id="ARBA00004571"/>
    </source>
</evidence>
<evidence type="ECO:0000259" key="13">
    <source>
        <dbReference type="Pfam" id="PF00593"/>
    </source>
</evidence>
<evidence type="ECO:0000256" key="4">
    <source>
        <dbReference type="ARBA" id="ARBA00022692"/>
    </source>
</evidence>
<feature type="domain" description="TonB-dependent receptor-like beta-barrel" evidence="13">
    <location>
        <begin position="478"/>
        <end position="995"/>
    </location>
</feature>
<dbReference type="InterPro" id="IPR039426">
    <property type="entry name" value="TonB-dep_rcpt-like"/>
</dbReference>
<keyword evidence="7 9" id="KW-0472">Membrane</keyword>
<feature type="domain" description="TonB-dependent receptor plug" evidence="14">
    <location>
        <begin position="100"/>
        <end position="211"/>
    </location>
</feature>
<reference evidence="15 16" key="1">
    <citation type="submission" date="2019-12" db="EMBL/GenBank/DDBJ databases">
        <title>Genomic-based taxomic classification of the family Erythrobacteraceae.</title>
        <authorList>
            <person name="Xu L."/>
        </authorList>
    </citation>
    <scope>NUCLEOTIDE SEQUENCE [LARGE SCALE GENOMIC DNA]</scope>
    <source>
        <strain evidence="15 16">JCM 17468</strain>
    </source>
</reference>
<dbReference type="InterPro" id="IPR010917">
    <property type="entry name" value="TonB_rcpt_CS"/>
</dbReference>
<organism evidence="15 16">
    <name type="scientific">Qipengyuania pelagi</name>
    <dbReference type="NCBI Taxonomy" id="994320"/>
    <lineage>
        <taxon>Bacteria</taxon>
        <taxon>Pseudomonadati</taxon>
        <taxon>Pseudomonadota</taxon>
        <taxon>Alphaproteobacteria</taxon>
        <taxon>Sphingomonadales</taxon>
        <taxon>Erythrobacteraceae</taxon>
        <taxon>Qipengyuania</taxon>
    </lineage>
</organism>
<keyword evidence="15" id="KW-0675">Receptor</keyword>
<dbReference type="InterPro" id="IPR036942">
    <property type="entry name" value="Beta-barrel_TonB_sf"/>
</dbReference>
<dbReference type="Gene3D" id="2.170.130.10">
    <property type="entry name" value="TonB-dependent receptor, plug domain"/>
    <property type="match status" value="1"/>
</dbReference>
<keyword evidence="5" id="KW-0732">Signal</keyword>
<dbReference type="SUPFAM" id="SSF56935">
    <property type="entry name" value="Porins"/>
    <property type="match status" value="1"/>
</dbReference>
<keyword evidence="16" id="KW-1185">Reference proteome</keyword>
<dbReference type="Gene3D" id="2.40.170.20">
    <property type="entry name" value="TonB-dependent receptor, beta-barrel domain"/>
    <property type="match status" value="1"/>
</dbReference>
<keyword evidence="8 9" id="KW-0998">Cell outer membrane</keyword>
<dbReference type="PANTHER" id="PTHR47234:SF2">
    <property type="entry name" value="TONB-DEPENDENT RECEPTOR"/>
    <property type="match status" value="1"/>
</dbReference>
<dbReference type="AlphaFoldDB" id="A0A844Y7B6"/>
<evidence type="ECO:0000256" key="8">
    <source>
        <dbReference type="ARBA" id="ARBA00023237"/>
    </source>
</evidence>
<dbReference type="GO" id="GO:0009279">
    <property type="term" value="C:cell outer membrane"/>
    <property type="evidence" value="ECO:0007669"/>
    <property type="project" value="UniProtKB-SubCell"/>
</dbReference>